<gene>
    <name evidence="1" type="ORF">Fmac_028763</name>
</gene>
<dbReference type="SUPFAM" id="SSF64076">
    <property type="entry name" value="MTH938-like"/>
    <property type="match status" value="1"/>
</dbReference>
<dbReference type="Proteomes" id="UP001603857">
    <property type="component" value="Unassembled WGS sequence"/>
</dbReference>
<proteinExistence type="predicted"/>
<reference evidence="1 2" key="1">
    <citation type="submission" date="2024-08" db="EMBL/GenBank/DDBJ databases">
        <title>Insights into the chromosomal genome structure of Flemingia macrophylla.</title>
        <authorList>
            <person name="Ding Y."/>
            <person name="Zhao Y."/>
            <person name="Bi W."/>
            <person name="Wu M."/>
            <person name="Zhao G."/>
            <person name="Gong Y."/>
            <person name="Li W."/>
            <person name="Zhang P."/>
        </authorList>
    </citation>
    <scope>NUCLEOTIDE SEQUENCE [LARGE SCALE GENOMIC DNA]</scope>
    <source>
        <strain evidence="1">DYQJB</strain>
        <tissue evidence="1">Leaf</tissue>
    </source>
</reference>
<dbReference type="AlphaFoldDB" id="A0ABD1L8F2"/>
<dbReference type="Gene3D" id="3.40.1230.10">
    <property type="entry name" value="MTH938-like"/>
    <property type="match status" value="1"/>
</dbReference>
<comment type="caution">
    <text evidence="1">The sequence shown here is derived from an EMBL/GenBank/DDBJ whole genome shotgun (WGS) entry which is preliminary data.</text>
</comment>
<evidence type="ECO:0000313" key="2">
    <source>
        <dbReference type="Proteomes" id="UP001603857"/>
    </source>
</evidence>
<sequence length="160" mass="18162">MWMEALVVVQDLQVLVGCCKMPLIVGLWAFMTRQFKDIIYVSNSLSVVDLELNEIAPFHRYNDMGFTVNGVEYEGSLLCVGNLLMSWKPKKFSEITADSVYPETDPLYVKLMKESDVRLCCLRMNDELGIWQASTCVKMFSVLSDDLTCSHVLVCEDIGK</sequence>
<dbReference type="EMBL" id="JBGMDY010000010">
    <property type="protein sequence ID" value="KAL2319794.1"/>
    <property type="molecule type" value="Genomic_DNA"/>
</dbReference>
<keyword evidence="2" id="KW-1185">Reference proteome</keyword>
<dbReference type="InterPro" id="IPR036748">
    <property type="entry name" value="MTH938-like_sf"/>
</dbReference>
<organism evidence="1 2">
    <name type="scientific">Flemingia macrophylla</name>
    <dbReference type="NCBI Taxonomy" id="520843"/>
    <lineage>
        <taxon>Eukaryota</taxon>
        <taxon>Viridiplantae</taxon>
        <taxon>Streptophyta</taxon>
        <taxon>Embryophyta</taxon>
        <taxon>Tracheophyta</taxon>
        <taxon>Spermatophyta</taxon>
        <taxon>Magnoliopsida</taxon>
        <taxon>eudicotyledons</taxon>
        <taxon>Gunneridae</taxon>
        <taxon>Pentapetalae</taxon>
        <taxon>rosids</taxon>
        <taxon>fabids</taxon>
        <taxon>Fabales</taxon>
        <taxon>Fabaceae</taxon>
        <taxon>Papilionoideae</taxon>
        <taxon>50 kb inversion clade</taxon>
        <taxon>NPAAA clade</taxon>
        <taxon>indigoferoid/millettioid clade</taxon>
        <taxon>Phaseoleae</taxon>
        <taxon>Flemingia</taxon>
    </lineage>
</organism>
<protein>
    <submittedName>
        <fullName evidence="1">Uncharacterized protein</fullName>
    </submittedName>
</protein>
<evidence type="ECO:0000313" key="1">
    <source>
        <dbReference type="EMBL" id="KAL2319794.1"/>
    </source>
</evidence>
<accession>A0ABD1L8F2</accession>
<name>A0ABD1L8F2_9FABA</name>